<proteinExistence type="predicted"/>
<sequence length="209" mass="22961">MPRRFAQLTFTASVQAAQARYGTRAQAERYAAGGSDNSELGAREREFIAARDSFYLATVGDTGWPYVQHRGGNPGFLKVLGPTTLAFADFRGNLQYQSVGNLGGNDRVCLILVDYPQRRRLKLLGHARVLDLAAASDAALAALWQLPAGDAEAPVERVLLIEVAAFDWNCARHITPRYSERELSSLLDPLHQRIARLEAQLRELGGAEP</sequence>
<keyword evidence="3" id="KW-1185">Reference proteome</keyword>
<accession>A0A974PVE2</accession>
<reference evidence="2" key="1">
    <citation type="submission" date="2020-11" db="EMBL/GenBank/DDBJ databases">
        <title>Azospira restricta DSM 18626 genome sequence.</title>
        <authorList>
            <person name="Moe W.M."/>
        </authorList>
    </citation>
    <scope>NUCLEOTIDE SEQUENCE</scope>
    <source>
        <strain evidence="2">DSM 18626</strain>
    </source>
</reference>
<organism evidence="2 3">
    <name type="scientific">Azospira restricta</name>
    <dbReference type="NCBI Taxonomy" id="404405"/>
    <lineage>
        <taxon>Bacteria</taxon>
        <taxon>Pseudomonadati</taxon>
        <taxon>Pseudomonadota</taxon>
        <taxon>Betaproteobacteria</taxon>
        <taxon>Rhodocyclales</taxon>
        <taxon>Rhodocyclaceae</taxon>
        <taxon>Azospira</taxon>
    </lineage>
</organism>
<dbReference type="KEGG" id="ares:IWH25_10630"/>
<dbReference type="Proteomes" id="UP000663444">
    <property type="component" value="Chromosome"/>
</dbReference>
<evidence type="ECO:0000313" key="3">
    <source>
        <dbReference type="Proteomes" id="UP000663444"/>
    </source>
</evidence>
<dbReference type="AlphaFoldDB" id="A0A974PVE2"/>
<dbReference type="EMBL" id="CP064781">
    <property type="protein sequence ID" value="QRJ62252.1"/>
    <property type="molecule type" value="Genomic_DNA"/>
</dbReference>
<dbReference type="Pfam" id="PF01243">
    <property type="entry name" value="PNPOx_N"/>
    <property type="match status" value="1"/>
</dbReference>
<dbReference type="RefSeq" id="WP_203385780.1">
    <property type="nucleotide sequence ID" value="NZ_CP064781.1"/>
</dbReference>
<evidence type="ECO:0000259" key="1">
    <source>
        <dbReference type="Pfam" id="PF01243"/>
    </source>
</evidence>
<name>A0A974PVE2_9RHOO</name>
<dbReference type="InterPro" id="IPR012349">
    <property type="entry name" value="Split_barrel_FMN-bd"/>
</dbReference>
<evidence type="ECO:0000313" key="2">
    <source>
        <dbReference type="EMBL" id="QRJ62252.1"/>
    </source>
</evidence>
<dbReference type="Gene3D" id="2.30.110.10">
    <property type="entry name" value="Electron Transport, Fmn-binding Protein, Chain A"/>
    <property type="match status" value="1"/>
</dbReference>
<dbReference type="InterPro" id="IPR011576">
    <property type="entry name" value="Pyridox_Oxase_N"/>
</dbReference>
<dbReference type="SUPFAM" id="SSF50475">
    <property type="entry name" value="FMN-binding split barrel"/>
    <property type="match status" value="1"/>
</dbReference>
<dbReference type="PANTHER" id="PTHR42815">
    <property type="entry name" value="FAD-BINDING, PUTATIVE (AFU_ORTHOLOGUE AFUA_6G07600)-RELATED"/>
    <property type="match status" value="1"/>
</dbReference>
<protein>
    <submittedName>
        <fullName evidence="2">Pyridoxamine 5'-phosphate oxidase family protein</fullName>
    </submittedName>
</protein>
<feature type="domain" description="Pyridoxamine 5'-phosphate oxidase N-terminal" evidence="1">
    <location>
        <begin position="45"/>
        <end position="143"/>
    </location>
</feature>
<gene>
    <name evidence="2" type="ORF">IWH25_10630</name>
</gene>
<dbReference type="PANTHER" id="PTHR42815:SF2">
    <property type="entry name" value="FAD-BINDING, PUTATIVE (AFU_ORTHOLOGUE AFUA_6G07600)-RELATED"/>
    <property type="match status" value="1"/>
</dbReference>